<dbReference type="EMBL" id="SJSM01000024">
    <property type="protein sequence ID" value="TCC87139.1"/>
    <property type="molecule type" value="Genomic_DNA"/>
</dbReference>
<keyword evidence="1" id="KW-0812">Transmembrane</keyword>
<sequence length="695" mass="77677">MSDSFNLYTFLSLFLCLLIGVFFAWLLYGKTKDLDKRLRYGLAAARAVVVTAIGFLLCFPLIRSVSYNPEKPIIVIGQDNSLSVGNITPVGFNKPLYEQQMQRLAKELSEQYEVRIYNFSDSVKTGFDFSNTGKLSNAAQLITKLNDEYLNRNVGAVILASDGIFNRGGSPLYELNKLKAPVYTIALGDTVPKRDLLIANINHNSLVYRDNDFTIEVQAQAFEAKGAESQLSVSTNGKKVYEERLSVTSDAFVKNIPVKLKAIGLGLQKYTVQLSPLQHEISEKNNIQHIFIDVIDAKQKVLIAAAGPHPDITALKQAISLQKNFEVKVALAEELNAFRPEDYGLVILYQLPSMVYDASAFINKLGAVNVAVWHILGAQSNINIFNQLQKQVRFSGSNNTLQETFSDVNAGFTAFDLDKAMAKQITGFDPLQVPFGNVVVNGNSAVVLNQRIGKIHTDYPQLFFMVDNGKKTGFLIGEGLWKWKLSEAGEAQQEPMVFNSLISKIVQYLSVKDDKRKFKVYAAKNTFDENENVLLNGVLYNDSYVSVNAPDVSITLKNDAGKAFKFLFSRTDAAYQLDAGTLPAGNYTYSATTVLGNKNYAAQGVFYVNAMVAEYQQTVANHQLLNTMSAQTGGKMYMPQDLLKLVDVIKSNDQIKTLSYEDRKYQELINFKWLFLLIMALLTMEWFFRKRNGEI</sequence>
<evidence type="ECO:0000256" key="1">
    <source>
        <dbReference type="SAM" id="Phobius"/>
    </source>
</evidence>
<keyword evidence="3" id="KW-1185">Reference proteome</keyword>
<dbReference type="SUPFAM" id="SSF53300">
    <property type="entry name" value="vWA-like"/>
    <property type="match status" value="1"/>
</dbReference>
<feature type="transmembrane region" description="Helical" evidence="1">
    <location>
        <begin position="40"/>
        <end position="62"/>
    </location>
</feature>
<dbReference type="Proteomes" id="UP000291117">
    <property type="component" value="Unassembled WGS sequence"/>
</dbReference>
<organism evidence="2 3">
    <name type="scientific">Pedobacter hiemivivus</name>
    <dbReference type="NCBI Taxonomy" id="2530454"/>
    <lineage>
        <taxon>Bacteria</taxon>
        <taxon>Pseudomonadati</taxon>
        <taxon>Bacteroidota</taxon>
        <taxon>Sphingobacteriia</taxon>
        <taxon>Sphingobacteriales</taxon>
        <taxon>Sphingobacteriaceae</taxon>
        <taxon>Pedobacter</taxon>
    </lineage>
</organism>
<dbReference type="PANTHER" id="PTHR37947">
    <property type="entry name" value="BLL2462 PROTEIN"/>
    <property type="match status" value="1"/>
</dbReference>
<keyword evidence="1" id="KW-1133">Transmembrane helix</keyword>
<dbReference type="PANTHER" id="PTHR37947:SF1">
    <property type="entry name" value="BLL2462 PROTEIN"/>
    <property type="match status" value="1"/>
</dbReference>
<reference evidence="2 3" key="1">
    <citation type="submission" date="2019-02" db="EMBL/GenBank/DDBJ databases">
        <title>Pedobacter sp. RP-3-8 sp. nov., isolated from Arctic soil.</title>
        <authorList>
            <person name="Dahal R.H."/>
        </authorList>
    </citation>
    <scope>NUCLEOTIDE SEQUENCE [LARGE SCALE GENOMIC DNA]</scope>
    <source>
        <strain evidence="2 3">RP-3-8</strain>
    </source>
</reference>
<keyword evidence="1" id="KW-0472">Membrane</keyword>
<dbReference type="RefSeq" id="WP_131611801.1">
    <property type="nucleotide sequence ID" value="NZ_SJSM01000024.1"/>
</dbReference>
<gene>
    <name evidence="2" type="ORF">EZ444_23085</name>
</gene>
<accession>A0A4R0MKI6</accession>
<feature type="transmembrane region" description="Helical" evidence="1">
    <location>
        <begin position="6"/>
        <end position="28"/>
    </location>
</feature>
<evidence type="ECO:0000313" key="2">
    <source>
        <dbReference type="EMBL" id="TCC87139.1"/>
    </source>
</evidence>
<name>A0A4R0MKI6_9SPHI</name>
<dbReference type="AlphaFoldDB" id="A0A4R0MKI6"/>
<evidence type="ECO:0000313" key="3">
    <source>
        <dbReference type="Proteomes" id="UP000291117"/>
    </source>
</evidence>
<dbReference type="OrthoDB" id="9763076at2"/>
<protein>
    <submittedName>
        <fullName evidence="2">VWA domain-containing protein</fullName>
    </submittedName>
</protein>
<proteinExistence type="predicted"/>
<comment type="caution">
    <text evidence="2">The sequence shown here is derived from an EMBL/GenBank/DDBJ whole genome shotgun (WGS) entry which is preliminary data.</text>
</comment>
<dbReference type="InterPro" id="IPR036465">
    <property type="entry name" value="vWFA_dom_sf"/>
</dbReference>